<feature type="domain" description="DUF218" evidence="3">
    <location>
        <begin position="148"/>
        <end position="379"/>
    </location>
</feature>
<dbReference type="CDD" id="cd06259">
    <property type="entry name" value="YdcF-like"/>
    <property type="match status" value="1"/>
</dbReference>
<keyword evidence="2" id="KW-0472">Membrane</keyword>
<evidence type="ECO:0000259" key="3">
    <source>
        <dbReference type="Pfam" id="PF02698"/>
    </source>
</evidence>
<dbReference type="Pfam" id="PF02698">
    <property type="entry name" value="DUF218"/>
    <property type="match status" value="1"/>
</dbReference>
<evidence type="ECO:0000313" key="5">
    <source>
        <dbReference type="Proteomes" id="UP001476950"/>
    </source>
</evidence>
<feature type="transmembrane region" description="Helical" evidence="2">
    <location>
        <begin position="6"/>
        <end position="29"/>
    </location>
</feature>
<dbReference type="Proteomes" id="UP001476950">
    <property type="component" value="Unassembled WGS sequence"/>
</dbReference>
<dbReference type="InterPro" id="IPR003848">
    <property type="entry name" value="DUF218"/>
</dbReference>
<feature type="transmembrane region" description="Helical" evidence="2">
    <location>
        <begin position="68"/>
        <end position="91"/>
    </location>
</feature>
<keyword evidence="5" id="KW-1185">Reference proteome</keyword>
<name>A0ABV0KRI3_9CYAN</name>
<feature type="transmembrane region" description="Helical" evidence="2">
    <location>
        <begin position="36"/>
        <end position="56"/>
    </location>
</feature>
<dbReference type="EMBL" id="JAMPLM010000039">
    <property type="protein sequence ID" value="MEP1061621.1"/>
    <property type="molecule type" value="Genomic_DNA"/>
</dbReference>
<dbReference type="InterPro" id="IPR051599">
    <property type="entry name" value="Cell_Envelope_Assoc"/>
</dbReference>
<reference evidence="4 5" key="1">
    <citation type="submission" date="2022-04" db="EMBL/GenBank/DDBJ databases">
        <title>Positive selection, recombination, and allopatry shape intraspecific diversity of widespread and dominant cyanobacteria.</title>
        <authorList>
            <person name="Wei J."/>
            <person name="Shu W."/>
            <person name="Hu C."/>
        </authorList>
    </citation>
    <scope>NUCLEOTIDE SEQUENCE [LARGE SCALE GENOMIC DNA]</scope>
    <source>
        <strain evidence="4 5">AS-A4</strain>
    </source>
</reference>
<accession>A0ABV0KRI3</accession>
<protein>
    <submittedName>
        <fullName evidence="4">YdcF family protein</fullName>
    </submittedName>
</protein>
<evidence type="ECO:0000313" key="4">
    <source>
        <dbReference type="EMBL" id="MEP1061621.1"/>
    </source>
</evidence>
<dbReference type="InterPro" id="IPR014729">
    <property type="entry name" value="Rossmann-like_a/b/a_fold"/>
</dbReference>
<keyword evidence="2" id="KW-0812">Transmembrane</keyword>
<dbReference type="PANTHER" id="PTHR30336">
    <property type="entry name" value="INNER MEMBRANE PROTEIN, PROBABLE PERMEASE"/>
    <property type="match status" value="1"/>
</dbReference>
<comment type="caution">
    <text evidence="4">The sequence shown here is derived from an EMBL/GenBank/DDBJ whole genome shotgun (WGS) entry which is preliminary data.</text>
</comment>
<feature type="transmembrane region" description="Helical" evidence="2">
    <location>
        <begin position="103"/>
        <end position="124"/>
    </location>
</feature>
<feature type="region of interest" description="Disordered" evidence="1">
    <location>
        <begin position="162"/>
        <end position="181"/>
    </location>
</feature>
<evidence type="ECO:0000256" key="1">
    <source>
        <dbReference type="SAM" id="MobiDB-lite"/>
    </source>
</evidence>
<evidence type="ECO:0000256" key="2">
    <source>
        <dbReference type="SAM" id="Phobius"/>
    </source>
</evidence>
<dbReference type="PANTHER" id="PTHR30336:SF4">
    <property type="entry name" value="ENVELOPE BIOGENESIS FACTOR ELYC"/>
    <property type="match status" value="1"/>
</dbReference>
<gene>
    <name evidence="4" type="ORF">NDI38_24790</name>
</gene>
<keyword evidence="2" id="KW-1133">Transmembrane helix</keyword>
<sequence>MVLLLTDVFLLLTQVLLWIVIGLVTWFVLLKALPKAFLGMLVLLLILLILAVSFFGGPPAPNTGVLEVLWRIISFPFSPLGLGLILVLILLSGVKLGKVIKNVITAALILLALGCFPLVAYYLAQELEMEAIELIGAQPPLAGDARRVIVLLGQNTTRLQLKPRLGNVPTPPATTPANAPRVERPVSPEAFQAISTQPIQMTEHGDRIIYAAQLYQEEARAGTRPLIVVSAGSRPDRAQKEGESREQISEARDVQILLTRTLGVPEADIRLDHEGTSVRRSAENVYRLLTEAQRVNFGNQLTLVGTALNMNRAALTFVRVFNESTIVIRPTDFFTIPPGTHLARRVQGRDLIERQLLATDVLPNVDALWLSSQAIEEYLNAIYYFLRGWIRFGGASPRVLAPPAAMLPSPSRPALTPIATLIRLG</sequence>
<dbReference type="Gene3D" id="3.40.50.620">
    <property type="entry name" value="HUPs"/>
    <property type="match status" value="1"/>
</dbReference>
<dbReference type="RefSeq" id="WP_190446600.1">
    <property type="nucleotide sequence ID" value="NZ_JAMPLM010000039.1"/>
</dbReference>
<proteinExistence type="predicted"/>
<organism evidence="4 5">
    <name type="scientific">Stenomitos frigidus AS-A4</name>
    <dbReference type="NCBI Taxonomy" id="2933935"/>
    <lineage>
        <taxon>Bacteria</taxon>
        <taxon>Bacillati</taxon>
        <taxon>Cyanobacteriota</taxon>
        <taxon>Cyanophyceae</taxon>
        <taxon>Leptolyngbyales</taxon>
        <taxon>Leptolyngbyaceae</taxon>
        <taxon>Stenomitos</taxon>
    </lineage>
</organism>